<keyword evidence="1" id="KW-0227">DNA damage</keyword>
<dbReference type="InterPro" id="IPR036895">
    <property type="entry name" value="Uracil-DNA_glycosylase-like_sf"/>
</dbReference>
<proteinExistence type="predicted"/>
<dbReference type="Proteomes" id="UP000799118">
    <property type="component" value="Unassembled WGS sequence"/>
</dbReference>
<sequence length="174" mass="18942">ILVSSPSPTSAANGFHYSGKNNAFWECLINANFLTPDITYKDSPQLPERFSIGLTDLVPRPTPSGKDILEPERRQAVPSFLKKIAKYRPRIVCFVSLGIGGTVAGAVSCPWNPPEAPRGKGKPTGELPGIQEYMLPFKLRYPEVDAGGIAETLFFAIPSTSAQNCFHYTVSLTL</sequence>
<dbReference type="CDD" id="cd10028">
    <property type="entry name" value="UDG-F2_TDG_MUG"/>
    <property type="match status" value="1"/>
</dbReference>
<dbReference type="PANTHER" id="PTHR12159:SF9">
    <property type="entry name" value="G_T MISMATCH-SPECIFIC THYMINE DNA GLYCOSYLASE"/>
    <property type="match status" value="1"/>
</dbReference>
<dbReference type="GO" id="GO:0006285">
    <property type="term" value="P:base-excision repair, AP site formation"/>
    <property type="evidence" value="ECO:0007669"/>
    <property type="project" value="InterPro"/>
</dbReference>
<evidence type="ECO:0000313" key="4">
    <source>
        <dbReference type="EMBL" id="KAE9396470.1"/>
    </source>
</evidence>
<keyword evidence="3" id="KW-0234">DNA repair</keyword>
<dbReference type="PANTHER" id="PTHR12159">
    <property type="entry name" value="G/T AND G/U MISMATCH-SPECIFIC DNA GLYCOSYLASE"/>
    <property type="match status" value="1"/>
</dbReference>
<dbReference type="EMBL" id="ML769513">
    <property type="protein sequence ID" value="KAE9396470.1"/>
    <property type="molecule type" value="Genomic_DNA"/>
</dbReference>
<accession>A0A6A4HF82</accession>
<feature type="non-terminal residue" evidence="4">
    <location>
        <position position="1"/>
    </location>
</feature>
<keyword evidence="2" id="KW-0378">Hydrolase</keyword>
<evidence type="ECO:0000256" key="1">
    <source>
        <dbReference type="ARBA" id="ARBA00022763"/>
    </source>
</evidence>
<reference evidence="4" key="1">
    <citation type="journal article" date="2019" name="Environ. Microbiol.">
        <title>Fungal ecological strategies reflected in gene transcription - a case study of two litter decomposers.</title>
        <authorList>
            <person name="Barbi F."/>
            <person name="Kohler A."/>
            <person name="Barry K."/>
            <person name="Baskaran P."/>
            <person name="Daum C."/>
            <person name="Fauchery L."/>
            <person name="Ihrmark K."/>
            <person name="Kuo A."/>
            <person name="LaButti K."/>
            <person name="Lipzen A."/>
            <person name="Morin E."/>
            <person name="Grigoriev I.V."/>
            <person name="Henrissat B."/>
            <person name="Lindahl B."/>
            <person name="Martin F."/>
        </authorList>
    </citation>
    <scope>NUCLEOTIDE SEQUENCE</scope>
    <source>
        <strain evidence="4">JB14</strain>
    </source>
</reference>
<keyword evidence="5" id="KW-1185">Reference proteome</keyword>
<dbReference type="GO" id="GO:0004844">
    <property type="term" value="F:uracil DNA N-glycosylase activity"/>
    <property type="evidence" value="ECO:0007669"/>
    <property type="project" value="TreeGrafter"/>
</dbReference>
<dbReference type="OrthoDB" id="3061920at2759"/>
<dbReference type="AlphaFoldDB" id="A0A6A4HF82"/>
<evidence type="ECO:0008006" key="6">
    <source>
        <dbReference type="Google" id="ProtNLM"/>
    </source>
</evidence>
<evidence type="ECO:0000256" key="2">
    <source>
        <dbReference type="ARBA" id="ARBA00022801"/>
    </source>
</evidence>
<evidence type="ECO:0000256" key="3">
    <source>
        <dbReference type="ARBA" id="ARBA00023204"/>
    </source>
</evidence>
<evidence type="ECO:0000313" key="5">
    <source>
        <dbReference type="Proteomes" id="UP000799118"/>
    </source>
</evidence>
<dbReference type="SUPFAM" id="SSF52141">
    <property type="entry name" value="Uracil-DNA glycosylase-like"/>
    <property type="match status" value="1"/>
</dbReference>
<dbReference type="Gene3D" id="3.40.470.10">
    <property type="entry name" value="Uracil-DNA glycosylase-like domain"/>
    <property type="match status" value="1"/>
</dbReference>
<dbReference type="GO" id="GO:0008263">
    <property type="term" value="F:pyrimidine-specific mismatch base pair DNA N-glycosylase activity"/>
    <property type="evidence" value="ECO:0007669"/>
    <property type="project" value="TreeGrafter"/>
</dbReference>
<gene>
    <name evidence="4" type="ORF">BT96DRAFT_824669</name>
</gene>
<protein>
    <recommendedName>
        <fullName evidence="6">DNA glycosylase</fullName>
    </recommendedName>
</protein>
<organism evidence="4 5">
    <name type="scientific">Gymnopus androsaceus JB14</name>
    <dbReference type="NCBI Taxonomy" id="1447944"/>
    <lineage>
        <taxon>Eukaryota</taxon>
        <taxon>Fungi</taxon>
        <taxon>Dikarya</taxon>
        <taxon>Basidiomycota</taxon>
        <taxon>Agaricomycotina</taxon>
        <taxon>Agaricomycetes</taxon>
        <taxon>Agaricomycetidae</taxon>
        <taxon>Agaricales</taxon>
        <taxon>Marasmiineae</taxon>
        <taxon>Omphalotaceae</taxon>
        <taxon>Gymnopus</taxon>
    </lineage>
</organism>
<dbReference type="InterPro" id="IPR015637">
    <property type="entry name" value="MUG/TDG"/>
</dbReference>
<name>A0A6A4HF82_9AGAR</name>